<proteinExistence type="predicted"/>
<feature type="DNA-binding region" description="H-T-H motif" evidence="2">
    <location>
        <begin position="29"/>
        <end position="48"/>
    </location>
</feature>
<comment type="caution">
    <text evidence="4">The sequence shown here is derived from an EMBL/GenBank/DDBJ whole genome shotgun (WGS) entry which is preliminary data.</text>
</comment>
<dbReference type="AlphaFoldDB" id="A0A919V0H7"/>
<reference evidence="4" key="1">
    <citation type="submission" date="2021-01" db="EMBL/GenBank/DDBJ databases">
        <title>Whole genome shotgun sequence of Sphaerisporangium rufum NBRC 109079.</title>
        <authorList>
            <person name="Komaki H."/>
            <person name="Tamura T."/>
        </authorList>
    </citation>
    <scope>NUCLEOTIDE SEQUENCE</scope>
    <source>
        <strain evidence="4">NBRC 109079</strain>
    </source>
</reference>
<feature type="domain" description="HTH tetR-type" evidence="3">
    <location>
        <begin position="6"/>
        <end position="66"/>
    </location>
</feature>
<dbReference type="EMBL" id="BOOU01000036">
    <property type="protein sequence ID" value="GII77442.1"/>
    <property type="molecule type" value="Genomic_DNA"/>
</dbReference>
<keyword evidence="1 2" id="KW-0238">DNA-binding</keyword>
<accession>A0A919V0H7</accession>
<dbReference type="GO" id="GO:0003677">
    <property type="term" value="F:DNA binding"/>
    <property type="evidence" value="ECO:0007669"/>
    <property type="project" value="UniProtKB-UniRule"/>
</dbReference>
<name>A0A919V0H7_9ACTN</name>
<evidence type="ECO:0000259" key="3">
    <source>
        <dbReference type="PROSITE" id="PS50977"/>
    </source>
</evidence>
<sequence>MPQPVKHSIEAMLDAARALVLAGGPAAASARAVCQATGASSGSVYHRFPRRDDLVAAAWLRAQDRFLHAYLDALEPASAEAAAHAAVSVLTWCGAHPEDAALLLRHSLRDLLRGDISPALAARAEADRQALDAALTATAAATGIALPDLILAVVDLPYAVARRTLRDGATPTPADAAALHRAATLLLADRPC</sequence>
<evidence type="ECO:0000313" key="4">
    <source>
        <dbReference type="EMBL" id="GII77442.1"/>
    </source>
</evidence>
<dbReference type="Gene3D" id="1.10.357.10">
    <property type="entry name" value="Tetracycline Repressor, domain 2"/>
    <property type="match status" value="1"/>
</dbReference>
<organism evidence="4 5">
    <name type="scientific">Sphaerisporangium rufum</name>
    <dbReference type="NCBI Taxonomy" id="1381558"/>
    <lineage>
        <taxon>Bacteria</taxon>
        <taxon>Bacillati</taxon>
        <taxon>Actinomycetota</taxon>
        <taxon>Actinomycetes</taxon>
        <taxon>Streptosporangiales</taxon>
        <taxon>Streptosporangiaceae</taxon>
        <taxon>Sphaerisporangium</taxon>
    </lineage>
</organism>
<dbReference type="Pfam" id="PF00440">
    <property type="entry name" value="TetR_N"/>
    <property type="match status" value="1"/>
</dbReference>
<dbReference type="RefSeq" id="WP_203984332.1">
    <property type="nucleotide sequence ID" value="NZ_BOOU01000036.1"/>
</dbReference>
<dbReference type="PROSITE" id="PS50977">
    <property type="entry name" value="HTH_TETR_2"/>
    <property type="match status" value="1"/>
</dbReference>
<dbReference type="Proteomes" id="UP000655287">
    <property type="component" value="Unassembled WGS sequence"/>
</dbReference>
<dbReference type="InterPro" id="IPR001647">
    <property type="entry name" value="HTH_TetR"/>
</dbReference>
<gene>
    <name evidence="4" type="ORF">Sru01_24240</name>
</gene>
<evidence type="ECO:0000313" key="5">
    <source>
        <dbReference type="Proteomes" id="UP000655287"/>
    </source>
</evidence>
<evidence type="ECO:0000256" key="1">
    <source>
        <dbReference type="ARBA" id="ARBA00023125"/>
    </source>
</evidence>
<keyword evidence="5" id="KW-1185">Reference proteome</keyword>
<dbReference type="InterPro" id="IPR009057">
    <property type="entry name" value="Homeodomain-like_sf"/>
</dbReference>
<dbReference type="SUPFAM" id="SSF46689">
    <property type="entry name" value="Homeodomain-like"/>
    <property type="match status" value="1"/>
</dbReference>
<protein>
    <submittedName>
        <fullName evidence="4">Transcriptional regulator, TetR family protein</fullName>
    </submittedName>
</protein>
<evidence type="ECO:0000256" key="2">
    <source>
        <dbReference type="PROSITE-ProRule" id="PRU00335"/>
    </source>
</evidence>